<evidence type="ECO:0000313" key="5">
    <source>
        <dbReference type="Proteomes" id="UP001413721"/>
    </source>
</evidence>
<dbReference type="InterPro" id="IPR036856">
    <property type="entry name" value="Ald_Oxase/Xan_DH_a/b_sf"/>
</dbReference>
<organism evidence="4 5">
    <name type="scientific">Tistrella arctica</name>
    <dbReference type="NCBI Taxonomy" id="3133430"/>
    <lineage>
        <taxon>Bacteria</taxon>
        <taxon>Pseudomonadati</taxon>
        <taxon>Pseudomonadota</taxon>
        <taxon>Alphaproteobacteria</taxon>
        <taxon>Geminicoccales</taxon>
        <taxon>Geminicoccaceae</taxon>
        <taxon>Tistrella</taxon>
    </lineage>
</organism>
<dbReference type="SUPFAM" id="SSF56003">
    <property type="entry name" value="Molybdenum cofactor-binding domain"/>
    <property type="match status" value="1"/>
</dbReference>
<dbReference type="Gene3D" id="3.30.365.10">
    <property type="entry name" value="Aldehyde oxidase/xanthine dehydrogenase, molybdopterin binding domain"/>
    <property type="match status" value="4"/>
</dbReference>
<keyword evidence="2" id="KW-0560">Oxidoreductase</keyword>
<name>A0ABU9YI62_9PROT</name>
<dbReference type="InterPro" id="IPR046867">
    <property type="entry name" value="AldOxase/xan_DH_MoCoBD2"/>
</dbReference>
<evidence type="ECO:0000256" key="2">
    <source>
        <dbReference type="ARBA" id="ARBA00023002"/>
    </source>
</evidence>
<dbReference type="SUPFAM" id="SSF54665">
    <property type="entry name" value="CO dehydrogenase molybdoprotein N-domain-like"/>
    <property type="match status" value="1"/>
</dbReference>
<dbReference type="RefSeq" id="WP_345934769.1">
    <property type="nucleotide sequence ID" value="NZ_JBBKTV010000008.1"/>
</dbReference>
<dbReference type="InterPro" id="IPR008274">
    <property type="entry name" value="AldOxase/xan_DH_MoCoBD1"/>
</dbReference>
<dbReference type="Pfam" id="PF02738">
    <property type="entry name" value="MoCoBD_1"/>
    <property type="match status" value="1"/>
</dbReference>
<dbReference type="EMBL" id="JBBKTW010000003">
    <property type="protein sequence ID" value="MEN2988463.1"/>
    <property type="molecule type" value="Genomic_DNA"/>
</dbReference>
<keyword evidence="5" id="KW-1185">Reference proteome</keyword>
<dbReference type="InterPro" id="IPR016208">
    <property type="entry name" value="Ald_Oxase/xanthine_DH-like"/>
</dbReference>
<dbReference type="InterPro" id="IPR000674">
    <property type="entry name" value="Ald_Oxase/Xan_DH_a/b"/>
</dbReference>
<keyword evidence="1" id="KW-0500">Molybdenum</keyword>
<gene>
    <name evidence="4" type="ORF">WG926_09125</name>
</gene>
<dbReference type="PANTHER" id="PTHR11908">
    <property type="entry name" value="XANTHINE DEHYDROGENASE"/>
    <property type="match status" value="1"/>
</dbReference>
<dbReference type="Proteomes" id="UP001413721">
    <property type="component" value="Unassembled WGS sequence"/>
</dbReference>
<reference evidence="4 5" key="1">
    <citation type="submission" date="2024-03" db="EMBL/GenBank/DDBJ databases">
        <title>High-quality draft genome sequencing of Tistrella sp. BH-R2-4.</title>
        <authorList>
            <person name="Dong C."/>
        </authorList>
    </citation>
    <scope>NUCLEOTIDE SEQUENCE [LARGE SCALE GENOMIC DNA]</scope>
    <source>
        <strain evidence="4 5">BH-R2-4</strain>
    </source>
</reference>
<proteinExistence type="predicted"/>
<dbReference type="PANTHER" id="PTHR11908:SF132">
    <property type="entry name" value="ALDEHYDE OXIDASE 1-RELATED"/>
    <property type="match status" value="1"/>
</dbReference>
<evidence type="ECO:0000256" key="1">
    <source>
        <dbReference type="ARBA" id="ARBA00022505"/>
    </source>
</evidence>
<evidence type="ECO:0000313" key="4">
    <source>
        <dbReference type="EMBL" id="MEN2988463.1"/>
    </source>
</evidence>
<protein>
    <submittedName>
        <fullName evidence="4">Xanthine dehydrogenase family protein molybdopterin-binding subunit</fullName>
    </submittedName>
</protein>
<dbReference type="InterPro" id="IPR037165">
    <property type="entry name" value="AldOxase/xan_DH_Mopterin-bd_sf"/>
</dbReference>
<sequence>MTEQSMGKPVRRTEDRRFLTGRGRYTDDIQLARQTYAYIIRSPHAHADIAGIDASAALARPGVIAVFTGKDMAADGVGGLPCGWAVHSKDGSPMKEPAHPPLIPDRVRHVGDNVAVVIATSKELAKDAAEDVVVDYAELPAVADARKALAGGAPAVWDDQAPGNLCYDWELGDKAATDAAFANAHRVVELELINNRLIPNAMEPRAAIGDYEPSSGNYTLYTTSQNPHVIRLLMGAYVLQIPEHKLRVVAPDVGGGFGSKIYHYAEEAIVTWAARKLERPVRWTAERTESFMTDAHGRDHWSRARLAMDADGNFLGLHVETVANLGAYLSTFAPSIPTYLYGTLLAGLYKTPAIYCEVKAAFTNTTPVDAYRGAGRPEACYLLERLVDKAAAESGIDRIALRKQNFITPDMMPYQTPVAVQYDSGNFHKNLDDAMALIDYAGLDARKVEAKARGKMVGLGVSTYIEACGLAPSALAGQLGARAGLYEAAEVRLHPTGSVTVFTGAHSHGQGHETTFAQVVADKLGVPLSQVEIVHGDTDRVPFGMGTYGSRSLPVGGSALVKAIDKVVDKSRKIAAHLMEAAEADIEFKDGRFSVKGTDKGVTIGEVALAAYVPHNYPLDKLEPGLDESAYYDPINFTYPNGCHLCEVEIDPETGVVEIKRFVAVDDFGNVVNPMIVEGQVHGGIGQGIGQALLEAAVYDQDSGQLMTGSFMDYCMPRADDLPNFTVAHNEVPCTTNPLGVKGCGEAGAIGSPPAIINAVIDALRPLGVTDMDMPATPNRVWTTINAARMPAAAE</sequence>
<dbReference type="Pfam" id="PF01315">
    <property type="entry name" value="Ald_Xan_dh_C"/>
    <property type="match status" value="1"/>
</dbReference>
<evidence type="ECO:0000259" key="3">
    <source>
        <dbReference type="SMART" id="SM01008"/>
    </source>
</evidence>
<dbReference type="Pfam" id="PF20256">
    <property type="entry name" value="MoCoBD_2"/>
    <property type="match status" value="1"/>
</dbReference>
<feature type="domain" description="Aldehyde oxidase/xanthine dehydrogenase a/b hammerhead" evidence="3">
    <location>
        <begin position="20"/>
        <end position="140"/>
    </location>
</feature>
<dbReference type="SMART" id="SM01008">
    <property type="entry name" value="Ald_Xan_dh_C"/>
    <property type="match status" value="1"/>
</dbReference>
<accession>A0ABU9YI62</accession>
<comment type="caution">
    <text evidence="4">The sequence shown here is derived from an EMBL/GenBank/DDBJ whole genome shotgun (WGS) entry which is preliminary data.</text>
</comment>
<dbReference type="Gene3D" id="3.90.1170.50">
    <property type="entry name" value="Aldehyde oxidase/xanthine dehydrogenase, a/b hammerhead"/>
    <property type="match status" value="1"/>
</dbReference>